<evidence type="ECO:0000313" key="5">
    <source>
        <dbReference type="Proteomes" id="UP000298656"/>
    </source>
</evidence>
<feature type="signal peptide" evidence="2">
    <location>
        <begin position="1"/>
        <end position="25"/>
    </location>
</feature>
<feature type="chain" id="PRO_5020918067" evidence="2">
    <location>
        <begin position="26"/>
        <end position="255"/>
    </location>
</feature>
<keyword evidence="5" id="KW-1185">Reference proteome</keyword>
<evidence type="ECO:0000256" key="1">
    <source>
        <dbReference type="SAM" id="MobiDB-lite"/>
    </source>
</evidence>
<feature type="compositionally biased region" description="Low complexity" evidence="1">
    <location>
        <begin position="198"/>
        <end position="219"/>
    </location>
</feature>
<dbReference type="KEGG" id="tvl:FAZ95_27065"/>
<reference evidence="4 5" key="1">
    <citation type="submission" date="2019-05" db="EMBL/GenBank/DDBJ databases">
        <title>Burkholderia sp. DHOD12, isolated from subtropical forest soil.</title>
        <authorList>
            <person name="Gao Z.-H."/>
            <person name="Qiu L.-H."/>
        </authorList>
    </citation>
    <scope>NUCLEOTIDE SEQUENCE [LARGE SCALE GENOMIC DNA]</scope>
    <source>
        <strain evidence="4 5">DHOD12</strain>
    </source>
</reference>
<evidence type="ECO:0000313" key="4">
    <source>
        <dbReference type="EMBL" id="QCP52796.1"/>
    </source>
</evidence>
<dbReference type="Gene3D" id="2.30.30.40">
    <property type="entry name" value="SH3 Domains"/>
    <property type="match status" value="1"/>
</dbReference>
<organism evidence="4 5">
    <name type="scientific">Trinickia violacea</name>
    <dbReference type="NCBI Taxonomy" id="2571746"/>
    <lineage>
        <taxon>Bacteria</taxon>
        <taxon>Pseudomonadati</taxon>
        <taxon>Pseudomonadota</taxon>
        <taxon>Betaproteobacteria</taxon>
        <taxon>Burkholderiales</taxon>
        <taxon>Burkholderiaceae</taxon>
        <taxon>Trinickia</taxon>
    </lineage>
</organism>
<evidence type="ECO:0000256" key="2">
    <source>
        <dbReference type="SAM" id="SignalP"/>
    </source>
</evidence>
<sequence length="255" mass="27406">MQKKTVIRTAVASACLMALSGAAFAQSAAYTTQPVYVYAGPASDYPVVAELPPGVELAVNGCVSDYSWCDVSTSEFRGWVYGGYLSYPYEGSEVPIMTYGVQIGVPVVVFSFGSYWDRYYYDRPWYHDRDRWANHPPPHGGPPPQGGPALNPRPVIREGGQPQPQPGSGHGPQEHPQPQPGYTHGPEQPHPQPEYGHGPAQQPGYAHGPAQQPQQPAHAMGSPQGQMAHPGGQPAPRGGNEQHGGGDDRDHSSNH</sequence>
<proteinExistence type="predicted"/>
<feature type="region of interest" description="Disordered" evidence="1">
    <location>
        <begin position="134"/>
        <end position="255"/>
    </location>
</feature>
<feature type="compositionally biased region" description="Pro residues" evidence="1">
    <location>
        <begin position="135"/>
        <end position="146"/>
    </location>
</feature>
<dbReference type="RefSeq" id="WP_137335567.1">
    <property type="nucleotide sequence ID" value="NZ_CP040078.1"/>
</dbReference>
<protein>
    <submittedName>
        <fullName evidence="4">Peptide-binding protein</fullName>
    </submittedName>
</protein>
<evidence type="ECO:0000259" key="3">
    <source>
        <dbReference type="Pfam" id="PF08239"/>
    </source>
</evidence>
<accession>A0A4P8IWH8</accession>
<keyword evidence="2" id="KW-0732">Signal</keyword>
<dbReference type="InterPro" id="IPR003646">
    <property type="entry name" value="SH3-like_bac-type"/>
</dbReference>
<feature type="compositionally biased region" description="Low complexity" evidence="1">
    <location>
        <begin position="147"/>
        <end position="162"/>
    </location>
</feature>
<feature type="domain" description="SH3b" evidence="3">
    <location>
        <begin position="35"/>
        <end position="86"/>
    </location>
</feature>
<gene>
    <name evidence="4" type="ORF">FAZ95_27065</name>
</gene>
<feature type="compositionally biased region" description="Basic and acidic residues" evidence="1">
    <location>
        <begin position="244"/>
        <end position="255"/>
    </location>
</feature>
<dbReference type="AlphaFoldDB" id="A0A4P8IWH8"/>
<name>A0A4P8IWH8_9BURK</name>
<dbReference type="Pfam" id="PF08239">
    <property type="entry name" value="SH3_3"/>
    <property type="match status" value="1"/>
</dbReference>
<dbReference type="EMBL" id="CP040078">
    <property type="protein sequence ID" value="QCP52796.1"/>
    <property type="molecule type" value="Genomic_DNA"/>
</dbReference>
<dbReference type="Proteomes" id="UP000298656">
    <property type="component" value="Chromosome 2"/>
</dbReference>
<dbReference type="OrthoDB" id="8854384at2"/>